<dbReference type="Proteomes" id="UP000760860">
    <property type="component" value="Unassembled WGS sequence"/>
</dbReference>
<name>A0A8T1HSC4_9STRA</name>
<sequence>MEAVLQSGEGNDFKLPRVSKHAAVNGRLPMAVPVATDDVVTAYSVLFA</sequence>
<reference evidence="1" key="1">
    <citation type="submission" date="2018-05" db="EMBL/GenBank/DDBJ databases">
        <title>Effector identification in a new, highly contiguous assembly of the strawberry crown rot pathogen Phytophthora cactorum.</title>
        <authorList>
            <person name="Armitage A.D."/>
            <person name="Nellist C.F."/>
            <person name="Bates H."/>
            <person name="Vickerstaff R.J."/>
            <person name="Harrison R.J."/>
        </authorList>
    </citation>
    <scope>NUCLEOTIDE SEQUENCE</scope>
    <source>
        <strain evidence="1">P421</strain>
    </source>
</reference>
<comment type="caution">
    <text evidence="1">The sequence shown here is derived from an EMBL/GenBank/DDBJ whole genome shotgun (WGS) entry which is preliminary data.</text>
</comment>
<organism evidence="1 2">
    <name type="scientific">Phytophthora cactorum</name>
    <dbReference type="NCBI Taxonomy" id="29920"/>
    <lineage>
        <taxon>Eukaryota</taxon>
        <taxon>Sar</taxon>
        <taxon>Stramenopiles</taxon>
        <taxon>Oomycota</taxon>
        <taxon>Peronosporomycetes</taxon>
        <taxon>Peronosporales</taxon>
        <taxon>Peronosporaceae</taxon>
        <taxon>Phytophthora</taxon>
    </lineage>
</organism>
<accession>A0A8T1HSC4</accession>
<evidence type="ECO:0000313" key="1">
    <source>
        <dbReference type="EMBL" id="KAG3215744.1"/>
    </source>
</evidence>
<dbReference type="EMBL" id="RCMV01000535">
    <property type="protein sequence ID" value="KAG3215744.1"/>
    <property type="molecule type" value="Genomic_DNA"/>
</dbReference>
<proteinExistence type="predicted"/>
<protein>
    <submittedName>
        <fullName evidence="1">Uncharacterized protein</fullName>
    </submittedName>
</protein>
<evidence type="ECO:0000313" key="2">
    <source>
        <dbReference type="Proteomes" id="UP000760860"/>
    </source>
</evidence>
<dbReference type="AlphaFoldDB" id="A0A8T1HSC4"/>
<gene>
    <name evidence="1" type="ORF">PC129_g13375</name>
</gene>